<evidence type="ECO:0000313" key="2">
    <source>
        <dbReference type="EMBL" id="OYO16186.1"/>
    </source>
</evidence>
<sequence>MSVTAPQTFQSPARRLLGRLLALVAIGLGVVALVLSAQNLYFHSTTQAVAGEVVAVQPVIGADGRPQPGNWQITVEFADSNGQYRRFDQTWSGTEAPQKGDQERVWFSTARPADARVADWMQLWWQAVLFAAGALIAGIAAEELGRRRPRRGRGLG</sequence>
<keyword evidence="1" id="KW-0812">Transmembrane</keyword>
<feature type="transmembrane region" description="Helical" evidence="1">
    <location>
        <begin position="20"/>
        <end position="41"/>
    </location>
</feature>
<keyword evidence="3" id="KW-1185">Reference proteome</keyword>
<feature type="transmembrane region" description="Helical" evidence="1">
    <location>
        <begin position="123"/>
        <end position="141"/>
    </location>
</feature>
<accession>A0A4R6LL01</accession>
<comment type="caution">
    <text evidence="2">The sequence shown here is derived from an EMBL/GenBank/DDBJ whole genome shotgun (WGS) entry which is preliminary data.</text>
</comment>
<organism evidence="2 3">
    <name type="scientific">Enemella evansiae</name>
    <dbReference type="NCBI Taxonomy" id="2016499"/>
    <lineage>
        <taxon>Bacteria</taxon>
        <taxon>Bacillati</taxon>
        <taxon>Actinomycetota</taxon>
        <taxon>Actinomycetes</taxon>
        <taxon>Propionibacteriales</taxon>
        <taxon>Propionibacteriaceae</taxon>
        <taxon>Enemella</taxon>
    </lineage>
</organism>
<evidence type="ECO:0008006" key="4">
    <source>
        <dbReference type="Google" id="ProtNLM"/>
    </source>
</evidence>
<keyword evidence="1" id="KW-0472">Membrane</keyword>
<dbReference type="OrthoDB" id="9976700at2"/>
<name>A0A255GNN7_9ACTN</name>
<proteinExistence type="predicted"/>
<dbReference type="Proteomes" id="UP000215896">
    <property type="component" value="Unassembled WGS sequence"/>
</dbReference>
<evidence type="ECO:0000313" key="3">
    <source>
        <dbReference type="Proteomes" id="UP000215896"/>
    </source>
</evidence>
<evidence type="ECO:0000256" key="1">
    <source>
        <dbReference type="SAM" id="Phobius"/>
    </source>
</evidence>
<dbReference type="AlphaFoldDB" id="A0A255GNN7"/>
<keyword evidence="1" id="KW-1133">Transmembrane helix</keyword>
<reference evidence="2 3" key="1">
    <citation type="submission" date="2017-07" db="EMBL/GenBank/DDBJ databases">
        <title>Draft whole genome sequences of clinical Proprionibacteriaceae strains.</title>
        <authorList>
            <person name="Bernier A.-M."/>
            <person name="Bernard K."/>
            <person name="Domingo M.-C."/>
        </authorList>
    </citation>
    <scope>NUCLEOTIDE SEQUENCE [LARGE SCALE GENOMIC DNA]</scope>
    <source>
        <strain evidence="2 3">NML 030167</strain>
    </source>
</reference>
<dbReference type="EMBL" id="NMVO01000005">
    <property type="protein sequence ID" value="OYO16186.1"/>
    <property type="molecule type" value="Genomic_DNA"/>
</dbReference>
<dbReference type="RefSeq" id="WP_094405045.1">
    <property type="nucleotide sequence ID" value="NZ_NMVN01000002.1"/>
</dbReference>
<gene>
    <name evidence="2" type="ORF">CGZ94_05595</name>
</gene>
<accession>A0A255GNN7</accession>
<protein>
    <recommendedName>
        <fullName evidence="4">DUF3592 domain-containing protein</fullName>
    </recommendedName>
</protein>